<dbReference type="GO" id="GO:0005886">
    <property type="term" value="C:plasma membrane"/>
    <property type="evidence" value="ECO:0007669"/>
    <property type="project" value="UniProtKB-SubCell"/>
</dbReference>
<dbReference type="Pfam" id="PF00071">
    <property type="entry name" value="Ras"/>
    <property type="match status" value="1"/>
</dbReference>
<dbReference type="AlphaFoldDB" id="A0AAD7A7C6"/>
<dbReference type="PANTHER" id="PTHR24070">
    <property type="entry name" value="RAS, DI-RAS, AND RHEB FAMILY MEMBERS OF SMALL GTPASE SUPERFAMILY"/>
    <property type="match status" value="1"/>
</dbReference>
<comment type="subcellular location">
    <subcellularLocation>
        <location evidence="1">Cell membrane</location>
        <topology evidence="1">Lipid-anchor</topology>
        <orientation evidence="1">Cytoplasmic side</orientation>
    </subcellularLocation>
</comment>
<dbReference type="FunFam" id="3.40.50.300:FF:001447">
    <property type="entry name" value="Ras-related protein Rab-1B"/>
    <property type="match status" value="1"/>
</dbReference>
<dbReference type="SMART" id="SM00173">
    <property type="entry name" value="RAS"/>
    <property type="match status" value="1"/>
</dbReference>
<feature type="region of interest" description="Disordered" evidence="4">
    <location>
        <begin position="174"/>
        <end position="193"/>
    </location>
</feature>
<keyword evidence="3" id="KW-0342">GTP-binding</keyword>
<dbReference type="SMART" id="SM00175">
    <property type="entry name" value="RAB"/>
    <property type="match status" value="1"/>
</dbReference>
<dbReference type="Gene3D" id="3.40.50.300">
    <property type="entry name" value="P-loop containing nucleotide triphosphate hydrolases"/>
    <property type="match status" value="1"/>
</dbReference>
<dbReference type="SMART" id="SM00174">
    <property type="entry name" value="RHO"/>
    <property type="match status" value="1"/>
</dbReference>
<evidence type="ECO:0000256" key="3">
    <source>
        <dbReference type="ARBA" id="ARBA00023134"/>
    </source>
</evidence>
<evidence type="ECO:0000313" key="6">
    <source>
        <dbReference type="Proteomes" id="UP001218218"/>
    </source>
</evidence>
<dbReference type="InterPro" id="IPR001806">
    <property type="entry name" value="Small_GTPase"/>
</dbReference>
<proteinExistence type="predicted"/>
<dbReference type="Proteomes" id="UP001218218">
    <property type="component" value="Unassembled WGS sequence"/>
</dbReference>
<keyword evidence="2" id="KW-0547">Nucleotide-binding</keyword>
<keyword evidence="6" id="KW-1185">Reference proteome</keyword>
<dbReference type="PROSITE" id="PS51419">
    <property type="entry name" value="RAB"/>
    <property type="match status" value="1"/>
</dbReference>
<dbReference type="GO" id="GO:0003924">
    <property type="term" value="F:GTPase activity"/>
    <property type="evidence" value="ECO:0007669"/>
    <property type="project" value="InterPro"/>
</dbReference>
<comment type="caution">
    <text evidence="5">The sequence shown here is derived from an EMBL/GenBank/DDBJ whole genome shotgun (WGS) entry which is preliminary data.</text>
</comment>
<dbReference type="PRINTS" id="PR00449">
    <property type="entry name" value="RASTRNSFRMNG"/>
</dbReference>
<protein>
    <submittedName>
        <fullName evidence="5">P-loop containing nucleoside triphosphate hydrolase protein</fullName>
    </submittedName>
</protein>
<dbReference type="EMBL" id="JARIHO010000013">
    <property type="protein sequence ID" value="KAJ7351265.1"/>
    <property type="molecule type" value="Genomic_DNA"/>
</dbReference>
<evidence type="ECO:0000256" key="1">
    <source>
        <dbReference type="ARBA" id="ARBA00004342"/>
    </source>
</evidence>
<keyword evidence="5" id="KW-0378">Hydrolase</keyword>
<organism evidence="5 6">
    <name type="scientific">Mycena albidolilacea</name>
    <dbReference type="NCBI Taxonomy" id="1033008"/>
    <lineage>
        <taxon>Eukaryota</taxon>
        <taxon>Fungi</taxon>
        <taxon>Dikarya</taxon>
        <taxon>Basidiomycota</taxon>
        <taxon>Agaricomycotina</taxon>
        <taxon>Agaricomycetes</taxon>
        <taxon>Agaricomycetidae</taxon>
        <taxon>Agaricales</taxon>
        <taxon>Marasmiineae</taxon>
        <taxon>Mycenaceae</taxon>
        <taxon>Mycena</taxon>
    </lineage>
</organism>
<evidence type="ECO:0000313" key="5">
    <source>
        <dbReference type="EMBL" id="KAJ7351265.1"/>
    </source>
</evidence>
<dbReference type="InterPro" id="IPR020849">
    <property type="entry name" value="Small_GTPase_Ras-type"/>
</dbReference>
<dbReference type="GO" id="GO:0007165">
    <property type="term" value="P:signal transduction"/>
    <property type="evidence" value="ECO:0007669"/>
    <property type="project" value="InterPro"/>
</dbReference>
<dbReference type="NCBIfam" id="TIGR00231">
    <property type="entry name" value="small_GTP"/>
    <property type="match status" value="1"/>
</dbReference>
<evidence type="ECO:0000256" key="2">
    <source>
        <dbReference type="ARBA" id="ARBA00022741"/>
    </source>
</evidence>
<reference evidence="5" key="1">
    <citation type="submission" date="2023-03" db="EMBL/GenBank/DDBJ databases">
        <title>Massive genome expansion in bonnet fungi (Mycena s.s.) driven by repeated elements and novel gene families across ecological guilds.</title>
        <authorList>
            <consortium name="Lawrence Berkeley National Laboratory"/>
            <person name="Harder C.B."/>
            <person name="Miyauchi S."/>
            <person name="Viragh M."/>
            <person name="Kuo A."/>
            <person name="Thoen E."/>
            <person name="Andreopoulos B."/>
            <person name="Lu D."/>
            <person name="Skrede I."/>
            <person name="Drula E."/>
            <person name="Henrissat B."/>
            <person name="Morin E."/>
            <person name="Kohler A."/>
            <person name="Barry K."/>
            <person name="LaButti K."/>
            <person name="Morin E."/>
            <person name="Salamov A."/>
            <person name="Lipzen A."/>
            <person name="Mereny Z."/>
            <person name="Hegedus B."/>
            <person name="Baldrian P."/>
            <person name="Stursova M."/>
            <person name="Weitz H."/>
            <person name="Taylor A."/>
            <person name="Grigoriev I.V."/>
            <person name="Nagy L.G."/>
            <person name="Martin F."/>
            <person name="Kauserud H."/>
        </authorList>
    </citation>
    <scope>NUCLEOTIDE SEQUENCE</scope>
    <source>
        <strain evidence="5">CBHHK002</strain>
    </source>
</reference>
<dbReference type="InterPro" id="IPR005225">
    <property type="entry name" value="Small_GTP-bd"/>
</dbReference>
<dbReference type="PROSITE" id="PS51421">
    <property type="entry name" value="RAS"/>
    <property type="match status" value="1"/>
</dbReference>
<sequence>MRQFDVAILGARGVGKSALTDRFVTVRDSFVDKYDPTIGEQYHPSMVVNGERDLFKFFFTTGVEQFTAFTEVYIKSCHGFVLVFSLTQEGSLKEVESLRKQIFRIKGSENVPIVVVGTKSDLVSEREVPTTTIETLASQWNLPFYETSAKRNWYIDDIFEDLLRQMRVRYLSDAAKKPKKKPKKQPEGPCIIM</sequence>
<dbReference type="InterPro" id="IPR027417">
    <property type="entry name" value="P-loop_NTPase"/>
</dbReference>
<evidence type="ECO:0000256" key="4">
    <source>
        <dbReference type="SAM" id="MobiDB-lite"/>
    </source>
</evidence>
<name>A0AAD7A7C6_9AGAR</name>
<gene>
    <name evidence="5" type="ORF">DFH08DRAFT_97891</name>
</gene>
<accession>A0AAD7A7C6</accession>
<dbReference type="CDD" id="cd00876">
    <property type="entry name" value="Ras"/>
    <property type="match status" value="1"/>
</dbReference>
<dbReference type="GO" id="GO:0005525">
    <property type="term" value="F:GTP binding"/>
    <property type="evidence" value="ECO:0007669"/>
    <property type="project" value="UniProtKB-KW"/>
</dbReference>
<dbReference type="SMART" id="SM00176">
    <property type="entry name" value="RAN"/>
    <property type="match status" value="1"/>
</dbReference>
<dbReference type="SUPFAM" id="SSF52540">
    <property type="entry name" value="P-loop containing nucleoside triphosphate hydrolases"/>
    <property type="match status" value="1"/>
</dbReference>